<gene>
    <name evidence="2" type="ORF">RFI_01421</name>
</gene>
<evidence type="ECO:0000313" key="3">
    <source>
        <dbReference type="Proteomes" id="UP000023152"/>
    </source>
</evidence>
<feature type="compositionally biased region" description="Basic and acidic residues" evidence="1">
    <location>
        <begin position="55"/>
        <end position="65"/>
    </location>
</feature>
<feature type="region of interest" description="Disordered" evidence="1">
    <location>
        <begin position="1"/>
        <end position="24"/>
    </location>
</feature>
<dbReference type="AlphaFoldDB" id="X6PBT4"/>
<dbReference type="Proteomes" id="UP000023152">
    <property type="component" value="Unassembled WGS sequence"/>
</dbReference>
<evidence type="ECO:0000313" key="2">
    <source>
        <dbReference type="EMBL" id="ETO35641.1"/>
    </source>
</evidence>
<protein>
    <submittedName>
        <fullName evidence="2">Uncharacterized protein</fullName>
    </submittedName>
</protein>
<feature type="compositionally biased region" description="Polar residues" evidence="1">
    <location>
        <begin position="1"/>
        <end position="22"/>
    </location>
</feature>
<reference evidence="2 3" key="1">
    <citation type="journal article" date="2013" name="Curr. Biol.">
        <title>The Genome of the Foraminiferan Reticulomyxa filosa.</title>
        <authorList>
            <person name="Glockner G."/>
            <person name="Hulsmann N."/>
            <person name="Schleicher M."/>
            <person name="Noegel A.A."/>
            <person name="Eichinger L."/>
            <person name="Gallinger C."/>
            <person name="Pawlowski J."/>
            <person name="Sierra R."/>
            <person name="Euteneuer U."/>
            <person name="Pillet L."/>
            <person name="Moustafa A."/>
            <person name="Platzer M."/>
            <person name="Groth M."/>
            <person name="Szafranski K."/>
            <person name="Schliwa M."/>
        </authorList>
    </citation>
    <scope>NUCLEOTIDE SEQUENCE [LARGE SCALE GENOMIC DNA]</scope>
</reference>
<proteinExistence type="predicted"/>
<accession>X6PBT4</accession>
<comment type="caution">
    <text evidence="2">The sequence shown here is derived from an EMBL/GenBank/DDBJ whole genome shotgun (WGS) entry which is preliminary data.</text>
</comment>
<feature type="region of interest" description="Disordered" evidence="1">
    <location>
        <begin position="48"/>
        <end position="88"/>
    </location>
</feature>
<keyword evidence="3" id="KW-1185">Reference proteome</keyword>
<organism evidence="2 3">
    <name type="scientific">Reticulomyxa filosa</name>
    <dbReference type="NCBI Taxonomy" id="46433"/>
    <lineage>
        <taxon>Eukaryota</taxon>
        <taxon>Sar</taxon>
        <taxon>Rhizaria</taxon>
        <taxon>Retaria</taxon>
        <taxon>Foraminifera</taxon>
        <taxon>Monothalamids</taxon>
        <taxon>Reticulomyxidae</taxon>
        <taxon>Reticulomyxa</taxon>
    </lineage>
</organism>
<sequence>KMSAPQISVNNDVSEAANTLPNGENDEKVLKQKLIIIVENLAIPVLSPPPVQSHEQMERNTENCGHDSATNSSAESDNHRQSILESSIENNRSDSIVCSGDNTNIQNNEISINYFHIGKKRNLNNAELIEDEDIAISNLEIAPKRIRLNSHTESLTSPSIYTNDRESITPALTANSILNDDTLNYLQLHCNRWPARARINKTWWYRKYSETNKRFYWRTKSNMSWNPWYENGITAPFDSDQGLFHRFCDDNEKYYWINFKTGQSERNKPNDDICAIEIPDNILECLDKFIKKKKLEENKYSCDK</sequence>
<name>X6PBT4_RETFI</name>
<feature type="non-terminal residue" evidence="2">
    <location>
        <position position="1"/>
    </location>
</feature>
<dbReference type="EMBL" id="ASPP01001442">
    <property type="protein sequence ID" value="ETO35641.1"/>
    <property type="molecule type" value="Genomic_DNA"/>
</dbReference>
<evidence type="ECO:0000256" key="1">
    <source>
        <dbReference type="SAM" id="MobiDB-lite"/>
    </source>
</evidence>